<sequence>CFVAKLAEDLRPKKLNNSFKSQTTVARWGQHRSAMLR</sequence>
<accession>A0A1V6VYS6</accession>
<dbReference type="Proteomes" id="UP000191691">
    <property type="component" value="Unassembled WGS sequence"/>
</dbReference>
<dbReference type="AlphaFoldDB" id="A0A1V6VYS6"/>
<reference evidence="2" key="1">
    <citation type="journal article" date="2017" name="Nat. Microbiol.">
        <title>Global analysis of biosynthetic gene clusters reveals vast potential of secondary metabolite production in Penicillium species.</title>
        <authorList>
            <person name="Nielsen J.C."/>
            <person name="Grijseels S."/>
            <person name="Prigent S."/>
            <person name="Ji B."/>
            <person name="Dainat J."/>
            <person name="Nielsen K.F."/>
            <person name="Frisvad J.C."/>
            <person name="Workman M."/>
            <person name="Nielsen J."/>
        </authorList>
    </citation>
    <scope>NUCLEOTIDE SEQUENCE [LARGE SCALE GENOMIC DNA]</scope>
    <source>
        <strain evidence="2">IBT 13039</strain>
    </source>
</reference>
<comment type="caution">
    <text evidence="1">The sequence shown here is derived from an EMBL/GenBank/DDBJ whole genome shotgun (WGS) entry which is preliminary data.</text>
</comment>
<feature type="non-terminal residue" evidence="1">
    <location>
        <position position="1"/>
    </location>
</feature>
<name>A0A1V6VYS6_PENNA</name>
<organism evidence="1 2">
    <name type="scientific">Penicillium nalgiovense</name>
    <dbReference type="NCBI Taxonomy" id="60175"/>
    <lineage>
        <taxon>Eukaryota</taxon>
        <taxon>Fungi</taxon>
        <taxon>Dikarya</taxon>
        <taxon>Ascomycota</taxon>
        <taxon>Pezizomycotina</taxon>
        <taxon>Eurotiomycetes</taxon>
        <taxon>Eurotiomycetidae</taxon>
        <taxon>Eurotiales</taxon>
        <taxon>Aspergillaceae</taxon>
        <taxon>Penicillium</taxon>
    </lineage>
</organism>
<evidence type="ECO:0000313" key="1">
    <source>
        <dbReference type="EMBL" id="OQE55801.1"/>
    </source>
</evidence>
<protein>
    <submittedName>
        <fullName evidence="1">Uncharacterized protein</fullName>
    </submittedName>
</protein>
<gene>
    <name evidence="1" type="ORF">PENNAL_c0433G06803</name>
</gene>
<evidence type="ECO:0000313" key="2">
    <source>
        <dbReference type="Proteomes" id="UP000191691"/>
    </source>
</evidence>
<keyword evidence="2" id="KW-1185">Reference proteome</keyword>
<proteinExistence type="predicted"/>
<dbReference type="EMBL" id="MOOB01000433">
    <property type="protein sequence ID" value="OQE55801.1"/>
    <property type="molecule type" value="Genomic_DNA"/>
</dbReference>